<dbReference type="Proteomes" id="UP001054945">
    <property type="component" value="Unassembled WGS sequence"/>
</dbReference>
<evidence type="ECO:0000313" key="2">
    <source>
        <dbReference type="EMBL" id="GIX68160.1"/>
    </source>
</evidence>
<dbReference type="EMBL" id="BPLR01001931">
    <property type="protein sequence ID" value="GIX68160.1"/>
    <property type="molecule type" value="Genomic_DNA"/>
</dbReference>
<comment type="caution">
    <text evidence="2">The sequence shown here is derived from an EMBL/GenBank/DDBJ whole genome shotgun (WGS) entry which is preliminary data.</text>
</comment>
<evidence type="ECO:0000256" key="1">
    <source>
        <dbReference type="SAM" id="Phobius"/>
    </source>
</evidence>
<keyword evidence="1" id="KW-0472">Membrane</keyword>
<keyword evidence="1" id="KW-0812">Transmembrane</keyword>
<sequence>MTEKDEEYPIEIQAGSIEDGGFVRFNNSNYTNLNFSGDYIFNRMDTKICLILAYTFVFCCCFFGILFKISSFGFSIFVTED</sequence>
<keyword evidence="3" id="KW-1185">Reference proteome</keyword>
<keyword evidence="1" id="KW-1133">Transmembrane helix</keyword>
<accession>A0AAV4M8K8</accession>
<organism evidence="2 3">
    <name type="scientific">Caerostris extrusa</name>
    <name type="common">Bark spider</name>
    <name type="synonym">Caerostris bankana</name>
    <dbReference type="NCBI Taxonomy" id="172846"/>
    <lineage>
        <taxon>Eukaryota</taxon>
        <taxon>Metazoa</taxon>
        <taxon>Ecdysozoa</taxon>
        <taxon>Arthropoda</taxon>
        <taxon>Chelicerata</taxon>
        <taxon>Arachnida</taxon>
        <taxon>Araneae</taxon>
        <taxon>Araneomorphae</taxon>
        <taxon>Entelegynae</taxon>
        <taxon>Araneoidea</taxon>
        <taxon>Araneidae</taxon>
        <taxon>Caerostris</taxon>
    </lineage>
</organism>
<gene>
    <name evidence="2" type="ORF">CEXT_185831</name>
</gene>
<proteinExistence type="predicted"/>
<reference evidence="2 3" key="1">
    <citation type="submission" date="2021-06" db="EMBL/GenBank/DDBJ databases">
        <title>Caerostris extrusa draft genome.</title>
        <authorList>
            <person name="Kono N."/>
            <person name="Arakawa K."/>
        </authorList>
    </citation>
    <scope>NUCLEOTIDE SEQUENCE [LARGE SCALE GENOMIC DNA]</scope>
</reference>
<dbReference type="AlphaFoldDB" id="A0AAV4M8K8"/>
<feature type="transmembrane region" description="Helical" evidence="1">
    <location>
        <begin position="51"/>
        <end position="78"/>
    </location>
</feature>
<protein>
    <submittedName>
        <fullName evidence="2">Uncharacterized protein</fullName>
    </submittedName>
</protein>
<evidence type="ECO:0000313" key="3">
    <source>
        <dbReference type="Proteomes" id="UP001054945"/>
    </source>
</evidence>
<name>A0AAV4M8K8_CAEEX</name>